<dbReference type="EMBL" id="CP002042">
    <property type="protein sequence ID" value="ADH62402.1"/>
    <property type="molecule type" value="Genomic_DNA"/>
</dbReference>
<dbReference type="InterPro" id="IPR013154">
    <property type="entry name" value="ADH-like_N"/>
</dbReference>
<dbReference type="KEGG" id="msv:Mesil_0467"/>
<dbReference type="SMART" id="SM00829">
    <property type="entry name" value="PKS_ER"/>
    <property type="match status" value="1"/>
</dbReference>
<dbReference type="HOGENOM" id="CLU_026673_26_3_0"/>
<name>D7B9W8_ALLS1</name>
<dbReference type="PANTHER" id="PTHR43677">
    <property type="entry name" value="SHORT-CHAIN DEHYDROGENASE/REDUCTASE"/>
    <property type="match status" value="1"/>
</dbReference>
<dbReference type="GO" id="GO:0043957">
    <property type="term" value="F:acryloyl-CoA reductase (NADPH) activity"/>
    <property type="evidence" value="ECO:0007669"/>
    <property type="project" value="TreeGrafter"/>
</dbReference>
<dbReference type="AlphaFoldDB" id="D7B9W8"/>
<sequence>MATFKALILEAEGQPHIREIDEAELPAGDVQVRVEYSSLNFKDGLAITNQAKVIRSYPMVPGIDFAGTVVESASPEYQPGDRVLLTGWRVGEVHWGGMAQMARVKAEWLVPLPPGMSPLQAMGIGTAGFTAMLAVMALEEHRLSREREVLVSGAAGGVGSIAVALLAQQGYKVAASTGRKDAYEYLRALGATSIIERAELAAPAKLLESERWAGGVDTVGGEILAKVLAQTAYGGSVAACGNAAGPALETTVFPFILRGVNLLGIESVMCPKEKRLVAWERLARDLPREKLEKTLHIAPLAEVPRLAQEILQGRIRGRVVVDVNA</sequence>
<dbReference type="OrthoDB" id="9782155at2"/>
<keyword evidence="3" id="KW-1185">Reference proteome</keyword>
<dbReference type="Proteomes" id="UP000001916">
    <property type="component" value="Chromosome"/>
</dbReference>
<dbReference type="Gene3D" id="3.40.50.720">
    <property type="entry name" value="NAD(P)-binding Rossmann-like Domain"/>
    <property type="match status" value="1"/>
</dbReference>
<evidence type="ECO:0000259" key="1">
    <source>
        <dbReference type="SMART" id="SM00829"/>
    </source>
</evidence>
<dbReference type="Pfam" id="PF00107">
    <property type="entry name" value="ADH_zinc_N"/>
    <property type="match status" value="1"/>
</dbReference>
<reference evidence="2 3" key="1">
    <citation type="journal article" date="2010" name="Stand. Genomic Sci.">
        <title>Complete genome sequence of Meiothermus silvanus type strain (VI-R2).</title>
        <authorList>
            <person name="Sikorski J."/>
            <person name="Tindall B.J."/>
            <person name="Lowry S."/>
            <person name="Lucas S."/>
            <person name="Nolan M."/>
            <person name="Copeland A."/>
            <person name="Glavina Del Rio T."/>
            <person name="Tice H."/>
            <person name="Cheng J.F."/>
            <person name="Han C."/>
            <person name="Pitluck S."/>
            <person name="Liolios K."/>
            <person name="Ivanova N."/>
            <person name="Mavromatis K."/>
            <person name="Mikhailova N."/>
            <person name="Pati A."/>
            <person name="Goodwin L."/>
            <person name="Chen A."/>
            <person name="Palaniappan K."/>
            <person name="Land M."/>
            <person name="Hauser L."/>
            <person name="Chang Y.J."/>
            <person name="Jeffries C.D."/>
            <person name="Rohde M."/>
            <person name="Goker M."/>
            <person name="Woyke T."/>
            <person name="Bristow J."/>
            <person name="Eisen J.A."/>
            <person name="Markowitz V."/>
            <person name="Hugenholtz P."/>
            <person name="Kyrpides N.C."/>
            <person name="Klenk H.P."/>
            <person name="Lapidus A."/>
        </authorList>
    </citation>
    <scope>NUCLEOTIDE SEQUENCE [LARGE SCALE GENOMIC DNA]</scope>
    <source>
        <strain evidence="3">ATCC 700542 / DSM 9946 / VI-R2</strain>
    </source>
</reference>
<dbReference type="InterPro" id="IPR020843">
    <property type="entry name" value="ER"/>
</dbReference>
<dbReference type="Pfam" id="PF08240">
    <property type="entry name" value="ADH_N"/>
    <property type="match status" value="1"/>
</dbReference>
<dbReference type="RefSeq" id="WP_013157008.1">
    <property type="nucleotide sequence ID" value="NC_014212.1"/>
</dbReference>
<dbReference type="InterPro" id="IPR051397">
    <property type="entry name" value="Zn-ADH-like_protein"/>
</dbReference>
<dbReference type="STRING" id="526227.Mesil_0467"/>
<dbReference type="SUPFAM" id="SSF51735">
    <property type="entry name" value="NAD(P)-binding Rossmann-fold domains"/>
    <property type="match status" value="1"/>
</dbReference>
<accession>D7B9W8</accession>
<organism evidence="2 3">
    <name type="scientific">Allomeiothermus silvanus (strain ATCC 700542 / DSM 9946 / NBRC 106475 / NCIMB 13440 / VI-R2)</name>
    <name type="common">Thermus silvanus</name>
    <dbReference type="NCBI Taxonomy" id="526227"/>
    <lineage>
        <taxon>Bacteria</taxon>
        <taxon>Thermotogati</taxon>
        <taxon>Deinococcota</taxon>
        <taxon>Deinococci</taxon>
        <taxon>Thermales</taxon>
        <taxon>Thermaceae</taxon>
        <taxon>Allomeiothermus</taxon>
    </lineage>
</organism>
<dbReference type="NCBIfam" id="TIGR02823">
    <property type="entry name" value="oxido_YhdH"/>
    <property type="match status" value="1"/>
</dbReference>
<dbReference type="InterPro" id="IPR014188">
    <property type="entry name" value="Acrylyl-CoA_reductase_AcuI"/>
</dbReference>
<dbReference type="PANTHER" id="PTHR43677:SF1">
    <property type="entry name" value="ACRYLYL-COA REDUCTASE ACUI-RELATED"/>
    <property type="match status" value="1"/>
</dbReference>
<dbReference type="InterPro" id="IPR013149">
    <property type="entry name" value="ADH-like_C"/>
</dbReference>
<feature type="domain" description="Enoyl reductase (ER)" evidence="1">
    <location>
        <begin position="13"/>
        <end position="321"/>
    </location>
</feature>
<dbReference type="SUPFAM" id="SSF50129">
    <property type="entry name" value="GroES-like"/>
    <property type="match status" value="1"/>
</dbReference>
<evidence type="ECO:0000313" key="2">
    <source>
        <dbReference type="EMBL" id="ADH62402.1"/>
    </source>
</evidence>
<protein>
    <submittedName>
        <fullName evidence="2">Quinone oxidoreductase, YhdH/YhfP family</fullName>
    </submittedName>
</protein>
<dbReference type="CDD" id="cd08288">
    <property type="entry name" value="MDR_yhdh"/>
    <property type="match status" value="1"/>
</dbReference>
<proteinExistence type="predicted"/>
<dbReference type="InterPro" id="IPR011032">
    <property type="entry name" value="GroES-like_sf"/>
</dbReference>
<gene>
    <name evidence="2" type="ordered locus">Mesil_0467</name>
</gene>
<evidence type="ECO:0000313" key="3">
    <source>
        <dbReference type="Proteomes" id="UP000001916"/>
    </source>
</evidence>
<dbReference type="eggNOG" id="COG0604">
    <property type="taxonomic scope" value="Bacteria"/>
</dbReference>
<dbReference type="Gene3D" id="3.90.180.10">
    <property type="entry name" value="Medium-chain alcohol dehydrogenases, catalytic domain"/>
    <property type="match status" value="1"/>
</dbReference>
<dbReference type="InterPro" id="IPR036291">
    <property type="entry name" value="NAD(P)-bd_dom_sf"/>
</dbReference>